<dbReference type="AlphaFoldDB" id="A0AAV1RGM1"/>
<feature type="non-terminal residue" evidence="1">
    <location>
        <position position="52"/>
    </location>
</feature>
<gene>
    <name evidence="1" type="ORF">DCAF_LOCUS10168</name>
</gene>
<sequence length="52" mass="5536">MQLALSRIKQGTPLSLRQAAVASPDGPAPTMIGPGTHTHLLADIDIFLLKWS</sequence>
<keyword evidence="2" id="KW-1185">Reference proteome</keyword>
<organism evidence="1 2">
    <name type="scientific">Dovyalis caffra</name>
    <dbReference type="NCBI Taxonomy" id="77055"/>
    <lineage>
        <taxon>Eukaryota</taxon>
        <taxon>Viridiplantae</taxon>
        <taxon>Streptophyta</taxon>
        <taxon>Embryophyta</taxon>
        <taxon>Tracheophyta</taxon>
        <taxon>Spermatophyta</taxon>
        <taxon>Magnoliopsida</taxon>
        <taxon>eudicotyledons</taxon>
        <taxon>Gunneridae</taxon>
        <taxon>Pentapetalae</taxon>
        <taxon>rosids</taxon>
        <taxon>fabids</taxon>
        <taxon>Malpighiales</taxon>
        <taxon>Salicaceae</taxon>
        <taxon>Flacourtieae</taxon>
        <taxon>Dovyalis</taxon>
    </lineage>
</organism>
<dbReference type="Proteomes" id="UP001314170">
    <property type="component" value="Unassembled WGS sequence"/>
</dbReference>
<reference evidence="1 2" key="1">
    <citation type="submission" date="2024-01" db="EMBL/GenBank/DDBJ databases">
        <authorList>
            <person name="Waweru B."/>
        </authorList>
    </citation>
    <scope>NUCLEOTIDE SEQUENCE [LARGE SCALE GENOMIC DNA]</scope>
</reference>
<protein>
    <submittedName>
        <fullName evidence="1">Uncharacterized protein</fullName>
    </submittedName>
</protein>
<proteinExistence type="predicted"/>
<comment type="caution">
    <text evidence="1">The sequence shown here is derived from an EMBL/GenBank/DDBJ whole genome shotgun (WGS) entry which is preliminary data.</text>
</comment>
<evidence type="ECO:0000313" key="2">
    <source>
        <dbReference type="Proteomes" id="UP001314170"/>
    </source>
</evidence>
<evidence type="ECO:0000313" key="1">
    <source>
        <dbReference type="EMBL" id="CAK7334972.1"/>
    </source>
</evidence>
<dbReference type="EMBL" id="CAWUPB010000956">
    <property type="protein sequence ID" value="CAK7334972.1"/>
    <property type="molecule type" value="Genomic_DNA"/>
</dbReference>
<accession>A0AAV1RGM1</accession>
<name>A0AAV1RGM1_9ROSI</name>